<name>A0A1E5WCX0_9POAL</name>
<keyword evidence="1" id="KW-0472">Membrane</keyword>
<dbReference type="EMBL" id="LWDX02013319">
    <property type="protein sequence ID" value="OEL35078.1"/>
    <property type="molecule type" value="Genomic_DNA"/>
</dbReference>
<organism evidence="2 3">
    <name type="scientific">Dichanthelium oligosanthes</name>
    <dbReference type="NCBI Taxonomy" id="888268"/>
    <lineage>
        <taxon>Eukaryota</taxon>
        <taxon>Viridiplantae</taxon>
        <taxon>Streptophyta</taxon>
        <taxon>Embryophyta</taxon>
        <taxon>Tracheophyta</taxon>
        <taxon>Spermatophyta</taxon>
        <taxon>Magnoliopsida</taxon>
        <taxon>Liliopsida</taxon>
        <taxon>Poales</taxon>
        <taxon>Poaceae</taxon>
        <taxon>PACMAD clade</taxon>
        <taxon>Panicoideae</taxon>
        <taxon>Panicodae</taxon>
        <taxon>Paniceae</taxon>
        <taxon>Dichantheliinae</taxon>
        <taxon>Dichanthelium</taxon>
    </lineage>
</organism>
<dbReference type="Proteomes" id="UP000095767">
    <property type="component" value="Unassembled WGS sequence"/>
</dbReference>
<reference evidence="2 3" key="1">
    <citation type="submission" date="2016-09" db="EMBL/GenBank/DDBJ databases">
        <title>The draft genome of Dichanthelium oligosanthes: A C3 panicoid grass species.</title>
        <authorList>
            <person name="Studer A.J."/>
            <person name="Schnable J.C."/>
            <person name="Brutnell T.P."/>
        </authorList>
    </citation>
    <scope>NUCLEOTIDE SEQUENCE [LARGE SCALE GENOMIC DNA]</scope>
    <source>
        <strain evidence="3">cv. Kellogg 1175</strain>
        <tissue evidence="2">Leaf</tissue>
    </source>
</reference>
<dbReference type="AlphaFoldDB" id="A0A1E5WCX0"/>
<feature type="transmembrane region" description="Helical" evidence="1">
    <location>
        <begin position="16"/>
        <end position="33"/>
    </location>
</feature>
<proteinExistence type="predicted"/>
<keyword evidence="1" id="KW-1133">Transmembrane helix</keyword>
<accession>A0A1E5WCX0</accession>
<evidence type="ECO:0000256" key="1">
    <source>
        <dbReference type="SAM" id="Phobius"/>
    </source>
</evidence>
<comment type="caution">
    <text evidence="2">The sequence shown here is derived from an EMBL/GenBank/DDBJ whole genome shotgun (WGS) entry which is preliminary data.</text>
</comment>
<gene>
    <name evidence="2" type="ORF">BAE44_0003903</name>
</gene>
<evidence type="ECO:0000313" key="2">
    <source>
        <dbReference type="EMBL" id="OEL35078.1"/>
    </source>
</evidence>
<evidence type="ECO:0000313" key="3">
    <source>
        <dbReference type="Proteomes" id="UP000095767"/>
    </source>
</evidence>
<sequence>MAGVHQLPLQQREETAGTLALLGASVVVFSVVGNPPPPINAWCALAGFLVWLLGVARLLLLGQVGPRPLLTGALVAAADAANLAAGKLKSFLLGGGGPEPATTPV</sequence>
<keyword evidence="1" id="KW-0812">Transmembrane</keyword>
<feature type="transmembrane region" description="Helical" evidence="1">
    <location>
        <begin position="39"/>
        <end position="60"/>
    </location>
</feature>
<protein>
    <submittedName>
        <fullName evidence="2">Uncharacterized protein</fullName>
    </submittedName>
</protein>
<keyword evidence="3" id="KW-1185">Reference proteome</keyword>